<dbReference type="SUPFAM" id="SSF55874">
    <property type="entry name" value="ATPase domain of HSP90 chaperone/DNA topoisomerase II/histidine kinase"/>
    <property type="match status" value="1"/>
</dbReference>
<dbReference type="GO" id="GO:0016020">
    <property type="term" value="C:membrane"/>
    <property type="evidence" value="ECO:0007669"/>
    <property type="project" value="InterPro"/>
</dbReference>
<feature type="transmembrane region" description="Helical" evidence="4">
    <location>
        <begin position="42"/>
        <end position="65"/>
    </location>
</feature>
<keyword evidence="1" id="KW-0808">Transferase</keyword>
<dbReference type="Pfam" id="PF02518">
    <property type="entry name" value="HATPase_c"/>
    <property type="match status" value="1"/>
</dbReference>
<evidence type="ECO:0000259" key="5">
    <source>
        <dbReference type="PROSITE" id="PS50109"/>
    </source>
</evidence>
<evidence type="ECO:0000256" key="3">
    <source>
        <dbReference type="ARBA" id="ARBA00023012"/>
    </source>
</evidence>
<name>A0AAU7G7M1_9MICO</name>
<dbReference type="AlphaFoldDB" id="A0AAU7G7M1"/>
<dbReference type="InterPro" id="IPR003594">
    <property type="entry name" value="HATPase_dom"/>
</dbReference>
<sequence length="397" mass="41302">MNHSALTPVFTALRVGLHALVIGLAGYVLVRSCVSVAATGRWAPEGVVIGVSVLFVATYAVAGPLRSRLRGPFRLVWLAALTVEWIVLAALTPDATFLVFPLFFLALHLLPVPWSVVAVGCLTVAAVLFFAGHSGWTAGGVLGPLIGAGVAVAIGLGYRALFREAQERERLIRDLVATREQLAASERQAGTLGERERLARELHDTVAQGLSSIQLLLHAAERSTTDASALDALRLARETAATDLAETRRFIRELSPPALDDRSLPAALERLAEQTTRASGVRVDVRVSGDPAPLPMPVETALLRAAQGSLANVVQHAGARSAGLTLSYMEDAVTLDVVDDGGGFDPGSAGDAARHPGSFGLRAMRERAAALGGAVVVESAPGHGTAVAVTLPIGGGA</sequence>
<dbReference type="Pfam" id="PF07730">
    <property type="entry name" value="HisKA_3"/>
    <property type="match status" value="1"/>
</dbReference>
<dbReference type="InterPro" id="IPR005467">
    <property type="entry name" value="His_kinase_dom"/>
</dbReference>
<keyword evidence="2 6" id="KW-0418">Kinase</keyword>
<protein>
    <submittedName>
        <fullName evidence="6">Sensor histidine kinase</fullName>
    </submittedName>
</protein>
<organism evidence="6">
    <name type="scientific">Leifsonia sp. NPDC080035</name>
    <dbReference type="NCBI Taxonomy" id="3143936"/>
    <lineage>
        <taxon>Bacteria</taxon>
        <taxon>Bacillati</taxon>
        <taxon>Actinomycetota</taxon>
        <taxon>Actinomycetes</taxon>
        <taxon>Micrococcales</taxon>
        <taxon>Microbacteriaceae</taxon>
        <taxon>Leifsonia</taxon>
    </lineage>
</organism>
<dbReference type="InterPro" id="IPR036890">
    <property type="entry name" value="HATPase_C_sf"/>
</dbReference>
<dbReference type="PANTHER" id="PTHR24421">
    <property type="entry name" value="NITRATE/NITRITE SENSOR PROTEIN NARX-RELATED"/>
    <property type="match status" value="1"/>
</dbReference>
<dbReference type="InterPro" id="IPR011712">
    <property type="entry name" value="Sig_transdc_His_kin_sub3_dim/P"/>
</dbReference>
<feature type="transmembrane region" description="Helical" evidence="4">
    <location>
        <begin position="142"/>
        <end position="162"/>
    </location>
</feature>
<accession>A0AAU7G7M1</accession>
<gene>
    <name evidence="6" type="ORF">AAME72_14110</name>
</gene>
<dbReference type="Gene3D" id="1.20.5.1930">
    <property type="match status" value="1"/>
</dbReference>
<dbReference type="RefSeq" id="WP_348787186.1">
    <property type="nucleotide sequence ID" value="NZ_CP157390.1"/>
</dbReference>
<dbReference type="InterPro" id="IPR050482">
    <property type="entry name" value="Sensor_HK_TwoCompSys"/>
</dbReference>
<feature type="transmembrane region" description="Helical" evidence="4">
    <location>
        <begin position="12"/>
        <end position="30"/>
    </location>
</feature>
<dbReference type="GO" id="GO:0000155">
    <property type="term" value="F:phosphorelay sensor kinase activity"/>
    <property type="evidence" value="ECO:0007669"/>
    <property type="project" value="InterPro"/>
</dbReference>
<keyword evidence="4" id="KW-0812">Transmembrane</keyword>
<proteinExistence type="predicted"/>
<keyword evidence="3" id="KW-0902">Two-component regulatory system</keyword>
<dbReference type="PIRSF" id="PIRSF037434">
    <property type="entry name" value="STHK_ChrS"/>
    <property type="match status" value="1"/>
</dbReference>
<dbReference type="CDD" id="cd16917">
    <property type="entry name" value="HATPase_UhpB-NarQ-NarX-like"/>
    <property type="match status" value="1"/>
</dbReference>
<keyword evidence="4" id="KW-1133">Transmembrane helix</keyword>
<dbReference type="EMBL" id="CP157390">
    <property type="protein sequence ID" value="XBM47212.1"/>
    <property type="molecule type" value="Genomic_DNA"/>
</dbReference>
<dbReference type="Gene3D" id="3.30.565.10">
    <property type="entry name" value="Histidine kinase-like ATPase, C-terminal domain"/>
    <property type="match status" value="1"/>
</dbReference>
<dbReference type="PANTHER" id="PTHR24421:SF62">
    <property type="entry name" value="SENSORY TRANSDUCTION HISTIDINE KINASE"/>
    <property type="match status" value="1"/>
</dbReference>
<evidence type="ECO:0000256" key="4">
    <source>
        <dbReference type="SAM" id="Phobius"/>
    </source>
</evidence>
<keyword evidence="4" id="KW-0472">Membrane</keyword>
<evidence type="ECO:0000313" key="6">
    <source>
        <dbReference type="EMBL" id="XBM47212.1"/>
    </source>
</evidence>
<dbReference type="InterPro" id="IPR017205">
    <property type="entry name" value="Sig_transdc_His_kinase_ChrS"/>
</dbReference>
<dbReference type="PROSITE" id="PS50109">
    <property type="entry name" value="HIS_KIN"/>
    <property type="match status" value="1"/>
</dbReference>
<evidence type="ECO:0000256" key="1">
    <source>
        <dbReference type="ARBA" id="ARBA00022679"/>
    </source>
</evidence>
<reference evidence="6" key="1">
    <citation type="submission" date="2024-05" db="EMBL/GenBank/DDBJ databases">
        <title>The Natural Products Discovery Center: Release of the First 8490 Sequenced Strains for Exploring Actinobacteria Biosynthetic Diversity.</title>
        <authorList>
            <person name="Kalkreuter E."/>
            <person name="Kautsar S.A."/>
            <person name="Yang D."/>
            <person name="Bader C.D."/>
            <person name="Teijaro C.N."/>
            <person name="Fluegel L."/>
            <person name="Davis C.M."/>
            <person name="Simpson J.R."/>
            <person name="Lauterbach L."/>
            <person name="Steele A.D."/>
            <person name="Gui C."/>
            <person name="Meng S."/>
            <person name="Li G."/>
            <person name="Viehrig K."/>
            <person name="Ye F."/>
            <person name="Su P."/>
            <person name="Kiefer A.F."/>
            <person name="Nichols A."/>
            <person name="Cepeda A.J."/>
            <person name="Yan W."/>
            <person name="Fan B."/>
            <person name="Jiang Y."/>
            <person name="Adhikari A."/>
            <person name="Zheng C.-J."/>
            <person name="Schuster L."/>
            <person name="Cowan T.M."/>
            <person name="Smanski M.J."/>
            <person name="Chevrette M.G."/>
            <person name="de Carvalho L.P.S."/>
            <person name="Shen B."/>
        </authorList>
    </citation>
    <scope>NUCLEOTIDE SEQUENCE</scope>
    <source>
        <strain evidence="6">NPDC080035</strain>
    </source>
</reference>
<feature type="transmembrane region" description="Helical" evidence="4">
    <location>
        <begin position="85"/>
        <end position="107"/>
    </location>
</feature>
<feature type="transmembrane region" description="Helical" evidence="4">
    <location>
        <begin position="114"/>
        <end position="136"/>
    </location>
</feature>
<evidence type="ECO:0000256" key="2">
    <source>
        <dbReference type="ARBA" id="ARBA00022777"/>
    </source>
</evidence>
<dbReference type="GO" id="GO:0046983">
    <property type="term" value="F:protein dimerization activity"/>
    <property type="evidence" value="ECO:0007669"/>
    <property type="project" value="InterPro"/>
</dbReference>
<feature type="domain" description="Histidine kinase" evidence="5">
    <location>
        <begin position="197"/>
        <end position="395"/>
    </location>
</feature>